<accession>A0A835QSV9</accession>
<keyword evidence="1" id="KW-0812">Transmembrane</keyword>
<gene>
    <name evidence="3" type="ORF">HPP92_013735</name>
    <name evidence="2" type="ORF">HPP92_026456</name>
</gene>
<evidence type="ECO:0000313" key="3">
    <source>
        <dbReference type="EMBL" id="KAG0479016.1"/>
    </source>
</evidence>
<dbReference type="Proteomes" id="UP000636800">
    <property type="component" value="Unassembled WGS sequence"/>
</dbReference>
<evidence type="ECO:0000313" key="5">
    <source>
        <dbReference type="Proteomes" id="UP000639772"/>
    </source>
</evidence>
<dbReference type="Proteomes" id="UP000639772">
    <property type="component" value="Chromosome 6"/>
</dbReference>
<protein>
    <submittedName>
        <fullName evidence="3">Uncharacterized protein</fullName>
    </submittedName>
</protein>
<comment type="caution">
    <text evidence="3">The sequence shown here is derived from an EMBL/GenBank/DDBJ whole genome shotgun (WGS) entry which is preliminary data.</text>
</comment>
<proteinExistence type="predicted"/>
<evidence type="ECO:0000313" key="2">
    <source>
        <dbReference type="EMBL" id="KAG0451335.1"/>
    </source>
</evidence>
<dbReference type="EMBL" id="JADCNL010000062">
    <property type="protein sequence ID" value="KAG0451335.1"/>
    <property type="molecule type" value="Genomic_DNA"/>
</dbReference>
<evidence type="ECO:0000313" key="4">
    <source>
        <dbReference type="Proteomes" id="UP000636800"/>
    </source>
</evidence>
<organism evidence="3 5">
    <name type="scientific">Vanilla planifolia</name>
    <name type="common">Vanilla</name>
    <dbReference type="NCBI Taxonomy" id="51239"/>
    <lineage>
        <taxon>Eukaryota</taxon>
        <taxon>Viridiplantae</taxon>
        <taxon>Streptophyta</taxon>
        <taxon>Embryophyta</taxon>
        <taxon>Tracheophyta</taxon>
        <taxon>Spermatophyta</taxon>
        <taxon>Magnoliopsida</taxon>
        <taxon>Liliopsida</taxon>
        <taxon>Asparagales</taxon>
        <taxon>Orchidaceae</taxon>
        <taxon>Vanilloideae</taxon>
        <taxon>Vanilleae</taxon>
        <taxon>Vanilla</taxon>
    </lineage>
</organism>
<dbReference type="AlphaFoldDB" id="A0A835QSV9"/>
<keyword evidence="1" id="KW-0472">Membrane</keyword>
<keyword evidence="1" id="KW-1133">Transmembrane helix</keyword>
<sequence length="69" mass="8052">MGFDPRGTSCLLPSKGWCSSLAERWRRWTFSFDNDVVIGLLEIGVPFGFWVLMDDVRVESKRRDKVMRV</sequence>
<keyword evidence="4" id="KW-1185">Reference proteome</keyword>
<feature type="transmembrane region" description="Helical" evidence="1">
    <location>
        <begin position="36"/>
        <end position="53"/>
    </location>
</feature>
<reference evidence="4 5" key="1">
    <citation type="journal article" date="2020" name="Nat. Food">
        <title>A phased Vanilla planifolia genome enables genetic improvement of flavour and production.</title>
        <authorList>
            <person name="Hasing T."/>
            <person name="Tang H."/>
            <person name="Brym M."/>
            <person name="Khazi F."/>
            <person name="Huang T."/>
            <person name="Chambers A.H."/>
        </authorList>
    </citation>
    <scope>NUCLEOTIDE SEQUENCE [LARGE SCALE GENOMIC DNA]</scope>
    <source>
        <tissue evidence="3">Leaf</tissue>
    </source>
</reference>
<evidence type="ECO:0000256" key="1">
    <source>
        <dbReference type="SAM" id="Phobius"/>
    </source>
</evidence>
<dbReference type="EMBL" id="JADCNM010000006">
    <property type="protein sequence ID" value="KAG0479016.1"/>
    <property type="molecule type" value="Genomic_DNA"/>
</dbReference>
<name>A0A835QSV9_VANPL</name>